<protein>
    <submittedName>
        <fullName evidence="3">Uncharacterized protein</fullName>
    </submittedName>
</protein>
<evidence type="ECO:0000313" key="3">
    <source>
        <dbReference type="EMBL" id="CAB1454372.1"/>
    </source>
</evidence>
<name>A0A9N7VK57_PLEPL</name>
<dbReference type="Proteomes" id="UP001153269">
    <property type="component" value="Unassembled WGS sequence"/>
</dbReference>
<evidence type="ECO:0000256" key="2">
    <source>
        <dbReference type="SAM" id="SignalP"/>
    </source>
</evidence>
<dbReference type="AlphaFoldDB" id="A0A9N7VK57"/>
<sequence>MNHHGMLHRHAHLGACNAARLLVFLDGLHDLLVPPDQTDDPQWINHVVIRDNDRVPLLQAMEEACGHRSDPSSTFMQNLGRDVDVSRRRCLSPAALDEVKAQKRLLQWTTGPDPVMGGSAARPVPDQFQTSS</sequence>
<keyword evidence="4" id="KW-1185">Reference proteome</keyword>
<evidence type="ECO:0000313" key="4">
    <source>
        <dbReference type="Proteomes" id="UP001153269"/>
    </source>
</evidence>
<feature type="chain" id="PRO_5040191346" evidence="2">
    <location>
        <begin position="19"/>
        <end position="132"/>
    </location>
</feature>
<keyword evidence="2" id="KW-0732">Signal</keyword>
<organism evidence="3 4">
    <name type="scientific">Pleuronectes platessa</name>
    <name type="common">European plaice</name>
    <dbReference type="NCBI Taxonomy" id="8262"/>
    <lineage>
        <taxon>Eukaryota</taxon>
        <taxon>Metazoa</taxon>
        <taxon>Chordata</taxon>
        <taxon>Craniata</taxon>
        <taxon>Vertebrata</taxon>
        <taxon>Euteleostomi</taxon>
        <taxon>Actinopterygii</taxon>
        <taxon>Neopterygii</taxon>
        <taxon>Teleostei</taxon>
        <taxon>Neoteleostei</taxon>
        <taxon>Acanthomorphata</taxon>
        <taxon>Carangaria</taxon>
        <taxon>Pleuronectiformes</taxon>
        <taxon>Pleuronectoidei</taxon>
        <taxon>Pleuronectidae</taxon>
        <taxon>Pleuronectes</taxon>
    </lineage>
</organism>
<reference evidence="3" key="1">
    <citation type="submission" date="2020-03" db="EMBL/GenBank/DDBJ databases">
        <authorList>
            <person name="Weist P."/>
        </authorList>
    </citation>
    <scope>NUCLEOTIDE SEQUENCE</scope>
</reference>
<comment type="caution">
    <text evidence="3">The sequence shown here is derived from an EMBL/GenBank/DDBJ whole genome shotgun (WGS) entry which is preliminary data.</text>
</comment>
<gene>
    <name evidence="3" type="ORF">PLEPLA_LOCUS42137</name>
</gene>
<evidence type="ECO:0000256" key="1">
    <source>
        <dbReference type="SAM" id="MobiDB-lite"/>
    </source>
</evidence>
<proteinExistence type="predicted"/>
<dbReference type="EMBL" id="CADEAL010004210">
    <property type="protein sequence ID" value="CAB1454372.1"/>
    <property type="molecule type" value="Genomic_DNA"/>
</dbReference>
<feature type="region of interest" description="Disordered" evidence="1">
    <location>
        <begin position="109"/>
        <end position="132"/>
    </location>
</feature>
<accession>A0A9N7VK57</accession>
<feature type="signal peptide" evidence="2">
    <location>
        <begin position="1"/>
        <end position="18"/>
    </location>
</feature>